<comment type="caution">
    <text evidence="2">The sequence shown here is derived from an EMBL/GenBank/DDBJ whole genome shotgun (WGS) entry which is preliminary data.</text>
</comment>
<keyword evidence="3" id="KW-1185">Reference proteome</keyword>
<protein>
    <submittedName>
        <fullName evidence="2">Uncharacterized protein</fullName>
    </submittedName>
</protein>
<sequence length="230" mass="24742">MSSVLDDQLRQYQSPVEDNRLEVSVVLLRAAALALLLTVKLASTFEENGVVTNLNSDTLPLIDKVRTLCIPGRIRTVSSEDDLEQSRLEEQYLPDSQSPVESHLTEKACRCLRYLPTVGASADSFLEHVVQAGDTSPASEVPMTKFRQQIQRLEGLLDRSLKSHAWPNGDFGSDSATPDLMSDVCPSVGANSVDEALVSGPSILPVAVGEPGSDQGAPSGHDIGEDTVTR</sequence>
<proteinExistence type="predicted"/>
<name>A0A4Q1BG06_TREME</name>
<evidence type="ECO:0000313" key="2">
    <source>
        <dbReference type="EMBL" id="RXK35921.1"/>
    </source>
</evidence>
<evidence type="ECO:0000313" key="3">
    <source>
        <dbReference type="Proteomes" id="UP000289152"/>
    </source>
</evidence>
<evidence type="ECO:0000256" key="1">
    <source>
        <dbReference type="SAM" id="MobiDB-lite"/>
    </source>
</evidence>
<organism evidence="2 3">
    <name type="scientific">Tremella mesenterica</name>
    <name type="common">Jelly fungus</name>
    <dbReference type="NCBI Taxonomy" id="5217"/>
    <lineage>
        <taxon>Eukaryota</taxon>
        <taxon>Fungi</taxon>
        <taxon>Dikarya</taxon>
        <taxon>Basidiomycota</taxon>
        <taxon>Agaricomycotina</taxon>
        <taxon>Tremellomycetes</taxon>
        <taxon>Tremellales</taxon>
        <taxon>Tremellaceae</taxon>
        <taxon>Tremella</taxon>
    </lineage>
</organism>
<reference evidence="2 3" key="1">
    <citation type="submission" date="2016-06" db="EMBL/GenBank/DDBJ databases">
        <title>Evolution of pathogenesis and genome organization in the Tremellales.</title>
        <authorList>
            <person name="Cuomo C."/>
            <person name="Litvintseva A."/>
            <person name="Heitman J."/>
            <person name="Chen Y."/>
            <person name="Sun S."/>
            <person name="Springer D."/>
            <person name="Dromer F."/>
            <person name="Young S."/>
            <person name="Zeng Q."/>
            <person name="Chapman S."/>
            <person name="Gujja S."/>
            <person name="Saif S."/>
            <person name="Birren B."/>
        </authorList>
    </citation>
    <scope>NUCLEOTIDE SEQUENCE [LARGE SCALE GENOMIC DNA]</scope>
    <source>
        <strain evidence="2 3">ATCC 28783</strain>
    </source>
</reference>
<dbReference type="InParanoid" id="A0A4Q1BG06"/>
<dbReference type="EMBL" id="SDIL01000115">
    <property type="protein sequence ID" value="RXK35921.1"/>
    <property type="molecule type" value="Genomic_DNA"/>
</dbReference>
<accession>A0A4Q1BG06</accession>
<gene>
    <name evidence="2" type="ORF">M231_06797</name>
</gene>
<dbReference type="AlphaFoldDB" id="A0A4Q1BG06"/>
<feature type="region of interest" description="Disordered" evidence="1">
    <location>
        <begin position="207"/>
        <end position="230"/>
    </location>
</feature>
<dbReference type="Proteomes" id="UP000289152">
    <property type="component" value="Unassembled WGS sequence"/>
</dbReference>